<organism evidence="1 2">
    <name type="scientific">Nitrospira tepida</name>
    <dbReference type="NCBI Taxonomy" id="2973512"/>
    <lineage>
        <taxon>Bacteria</taxon>
        <taxon>Pseudomonadati</taxon>
        <taxon>Nitrospirota</taxon>
        <taxon>Nitrospiria</taxon>
        <taxon>Nitrospirales</taxon>
        <taxon>Nitrospiraceae</taxon>
        <taxon>Nitrospira</taxon>
    </lineage>
</organism>
<keyword evidence="2" id="KW-1185">Reference proteome</keyword>
<sequence>MAWGFILGLGLGLGAGVWWVARWGLTSRNTQPSAANRDTAQQRAWRQLAADAVPLIPILTRQIEGVMEQTETATIRINTGILAIAARAESQVARIRTLLESLKARPAHPAFPIETLAAATETLTASARELSSDVTRIVMALQFQDITKQQLQHVVTPLEQLRASIEALVRGDGLEDDKASNLLQALHQSYTMESERAVMAHSLTGQAASSAGTGSPDGDREGHVTLFAL</sequence>
<dbReference type="KEGG" id="nti:DNFV4_03450"/>
<evidence type="ECO:0000313" key="2">
    <source>
        <dbReference type="Proteomes" id="UP001179121"/>
    </source>
</evidence>
<dbReference type="Proteomes" id="UP001179121">
    <property type="component" value="Chromosome"/>
</dbReference>
<gene>
    <name evidence="1" type="ORF">DNFV4_03450</name>
</gene>
<accession>A0AA86N1V5</accession>
<evidence type="ECO:0000313" key="1">
    <source>
        <dbReference type="EMBL" id="CAI4033020.1"/>
    </source>
</evidence>
<dbReference type="EMBL" id="OX365700">
    <property type="protein sequence ID" value="CAI4033020.1"/>
    <property type="molecule type" value="Genomic_DNA"/>
</dbReference>
<proteinExistence type="predicted"/>
<protein>
    <submittedName>
        <fullName evidence="1">Uncharacterized protein</fullName>
    </submittedName>
</protein>
<dbReference type="Gene3D" id="1.10.287.500">
    <property type="entry name" value="Helix hairpin bin"/>
    <property type="match status" value="1"/>
</dbReference>
<dbReference type="AlphaFoldDB" id="A0AA86N1V5"/>
<name>A0AA86N1V5_9BACT</name>
<dbReference type="SUPFAM" id="SSF75708">
    <property type="entry name" value="Chemotaxis phosphatase CheZ"/>
    <property type="match status" value="1"/>
</dbReference>
<reference evidence="1" key="1">
    <citation type="submission" date="2022-10" db="EMBL/GenBank/DDBJ databases">
        <authorList>
            <person name="Koch H."/>
        </authorList>
    </citation>
    <scope>NUCLEOTIDE SEQUENCE</scope>
    <source>
        <strain evidence="1">DNF</strain>
    </source>
</reference>